<keyword evidence="1" id="KW-0963">Cytoplasm</keyword>
<dbReference type="InterPro" id="IPR008248">
    <property type="entry name" value="CheB-like"/>
</dbReference>
<dbReference type="GO" id="GO:0005737">
    <property type="term" value="C:cytoplasm"/>
    <property type="evidence" value="ECO:0007669"/>
    <property type="project" value="InterPro"/>
</dbReference>
<dbReference type="Pfam" id="PF00072">
    <property type="entry name" value="Response_reg"/>
    <property type="match status" value="1"/>
</dbReference>
<keyword evidence="2" id="KW-0145">Chemotaxis</keyword>
<name>A0A644Z5F9_9ZZZZ</name>
<dbReference type="SMART" id="SM00448">
    <property type="entry name" value="REC"/>
    <property type="match status" value="1"/>
</dbReference>
<protein>
    <recommendedName>
        <fullName evidence="4">protein-glutamate methylesterase</fullName>
        <ecNumber evidence="4">3.1.1.61</ecNumber>
    </recommendedName>
</protein>
<dbReference type="NCBIfam" id="NF009206">
    <property type="entry name" value="PRK12555.1"/>
    <property type="match status" value="1"/>
</dbReference>
<comment type="catalytic activity">
    <reaction evidence="5">
        <text>[protein]-L-glutamate 5-O-methyl ester + H2O = L-glutamyl-[protein] + methanol + H(+)</text>
        <dbReference type="Rhea" id="RHEA:23236"/>
        <dbReference type="Rhea" id="RHEA-COMP:10208"/>
        <dbReference type="Rhea" id="RHEA-COMP:10311"/>
        <dbReference type="ChEBI" id="CHEBI:15377"/>
        <dbReference type="ChEBI" id="CHEBI:15378"/>
        <dbReference type="ChEBI" id="CHEBI:17790"/>
        <dbReference type="ChEBI" id="CHEBI:29973"/>
        <dbReference type="ChEBI" id="CHEBI:82795"/>
        <dbReference type="EC" id="3.1.1.61"/>
    </reaction>
</comment>
<sequence>MNKKTKVLIVDDSLFFRKLLTDKLSEIENLEIVGFAIDAFDAKEKIPLLKPDVVTMDVEMPKINGIEFLKQLLPIYSVPVVLVTSVNMNVFEALSAGAVDFVKKPDIAKPGSLTPFIAELSAKIAIASNAKIHTKPKADTTLPASKFTPVTPKNSLLFNSTVIAIGASTGGPEAILEVLEDLPQDIPGIVIVQHMPPVFTKMYAERLNRLCKIEVKEAENGDVLRKGLALIAPGDYHMVLTKQGANYAVKLYQSDKVSGHRPSVDVLFNSVAEVAKKNAIGVIMTGMGKDGADGLLNMKNHGAYTIGQDKESCVVYGMPMVAYNIGAVKIQASCQNIAGLIQKQLSVM</sequence>
<evidence type="ECO:0000256" key="2">
    <source>
        <dbReference type="ARBA" id="ARBA00022500"/>
    </source>
</evidence>
<dbReference type="GO" id="GO:0000156">
    <property type="term" value="F:phosphorelay response regulator activity"/>
    <property type="evidence" value="ECO:0007669"/>
    <property type="project" value="InterPro"/>
</dbReference>
<keyword evidence="3 8" id="KW-0378">Hydrolase</keyword>
<dbReference type="PANTHER" id="PTHR42872:SF6">
    <property type="entry name" value="PROTEIN-GLUTAMATE METHYLESTERASE_PROTEIN-GLUTAMINE GLUTAMINASE"/>
    <property type="match status" value="1"/>
</dbReference>
<dbReference type="SUPFAM" id="SSF52738">
    <property type="entry name" value="Methylesterase CheB, C-terminal domain"/>
    <property type="match status" value="1"/>
</dbReference>
<dbReference type="InterPro" id="IPR001789">
    <property type="entry name" value="Sig_transdc_resp-reg_receiver"/>
</dbReference>
<feature type="domain" description="Response regulatory" evidence="6">
    <location>
        <begin position="6"/>
        <end position="119"/>
    </location>
</feature>
<dbReference type="InterPro" id="IPR035909">
    <property type="entry name" value="CheB_C"/>
</dbReference>
<dbReference type="PIRSF" id="PIRSF000876">
    <property type="entry name" value="RR_chemtxs_CheB"/>
    <property type="match status" value="1"/>
</dbReference>
<evidence type="ECO:0000256" key="4">
    <source>
        <dbReference type="ARBA" id="ARBA00039140"/>
    </source>
</evidence>
<dbReference type="InterPro" id="IPR000673">
    <property type="entry name" value="Sig_transdc_resp-reg_Me-estase"/>
</dbReference>
<evidence type="ECO:0000259" key="7">
    <source>
        <dbReference type="PROSITE" id="PS50122"/>
    </source>
</evidence>
<dbReference type="PROSITE" id="PS50122">
    <property type="entry name" value="CHEB"/>
    <property type="match status" value="1"/>
</dbReference>
<dbReference type="EC" id="3.1.1.61" evidence="4"/>
<dbReference type="NCBIfam" id="NF001965">
    <property type="entry name" value="PRK00742.1"/>
    <property type="match status" value="1"/>
</dbReference>
<feature type="domain" description="CheB-type methylesterase" evidence="7">
    <location>
        <begin position="156"/>
        <end position="348"/>
    </location>
</feature>
<evidence type="ECO:0000313" key="8">
    <source>
        <dbReference type="EMBL" id="MPM36050.1"/>
    </source>
</evidence>
<dbReference type="CDD" id="cd17541">
    <property type="entry name" value="REC_CheB-like"/>
    <property type="match status" value="1"/>
</dbReference>
<dbReference type="Gene3D" id="3.40.50.2300">
    <property type="match status" value="1"/>
</dbReference>
<dbReference type="PANTHER" id="PTHR42872">
    <property type="entry name" value="PROTEIN-GLUTAMATE METHYLESTERASE/PROTEIN-GLUTAMINE GLUTAMINASE"/>
    <property type="match status" value="1"/>
</dbReference>
<dbReference type="Pfam" id="PF01339">
    <property type="entry name" value="CheB_methylest"/>
    <property type="match status" value="1"/>
</dbReference>
<dbReference type="AlphaFoldDB" id="A0A644Z5F9"/>
<evidence type="ECO:0000256" key="3">
    <source>
        <dbReference type="ARBA" id="ARBA00022801"/>
    </source>
</evidence>
<reference evidence="8" key="1">
    <citation type="submission" date="2019-08" db="EMBL/GenBank/DDBJ databases">
        <authorList>
            <person name="Kucharzyk K."/>
            <person name="Murdoch R.W."/>
            <person name="Higgins S."/>
            <person name="Loffler F."/>
        </authorList>
    </citation>
    <scope>NUCLEOTIDE SEQUENCE</scope>
</reference>
<organism evidence="8">
    <name type="scientific">bioreactor metagenome</name>
    <dbReference type="NCBI Taxonomy" id="1076179"/>
    <lineage>
        <taxon>unclassified sequences</taxon>
        <taxon>metagenomes</taxon>
        <taxon>ecological metagenomes</taxon>
    </lineage>
</organism>
<dbReference type="GO" id="GO:0008984">
    <property type="term" value="F:protein-glutamate methylesterase activity"/>
    <property type="evidence" value="ECO:0007669"/>
    <property type="project" value="UniProtKB-EC"/>
</dbReference>
<proteinExistence type="inferred from homology"/>
<dbReference type="InterPro" id="IPR011006">
    <property type="entry name" value="CheY-like_superfamily"/>
</dbReference>
<evidence type="ECO:0000256" key="1">
    <source>
        <dbReference type="ARBA" id="ARBA00022490"/>
    </source>
</evidence>
<evidence type="ECO:0000256" key="5">
    <source>
        <dbReference type="ARBA" id="ARBA00048267"/>
    </source>
</evidence>
<evidence type="ECO:0000259" key="6">
    <source>
        <dbReference type="PROSITE" id="PS50110"/>
    </source>
</evidence>
<dbReference type="Gene3D" id="3.40.50.180">
    <property type="entry name" value="Methylesterase CheB, C-terminal domain"/>
    <property type="match status" value="1"/>
</dbReference>
<dbReference type="SUPFAM" id="SSF52172">
    <property type="entry name" value="CheY-like"/>
    <property type="match status" value="1"/>
</dbReference>
<dbReference type="CDD" id="cd16432">
    <property type="entry name" value="CheB_Rec"/>
    <property type="match status" value="1"/>
</dbReference>
<gene>
    <name evidence="8" type="primary">cheB_41</name>
    <name evidence="8" type="ORF">SDC9_82645</name>
</gene>
<dbReference type="EMBL" id="VSSQ01007480">
    <property type="protein sequence ID" value="MPM36050.1"/>
    <property type="molecule type" value="Genomic_DNA"/>
</dbReference>
<dbReference type="PROSITE" id="PS50110">
    <property type="entry name" value="RESPONSE_REGULATORY"/>
    <property type="match status" value="1"/>
</dbReference>
<comment type="caution">
    <text evidence="8">The sequence shown here is derived from an EMBL/GenBank/DDBJ whole genome shotgun (WGS) entry which is preliminary data.</text>
</comment>
<accession>A0A644Z5F9</accession>
<dbReference type="GO" id="GO:0006935">
    <property type="term" value="P:chemotaxis"/>
    <property type="evidence" value="ECO:0007669"/>
    <property type="project" value="UniProtKB-KW"/>
</dbReference>
<dbReference type="HAMAP" id="MF_00099">
    <property type="entry name" value="CheB_chemtxs"/>
    <property type="match status" value="1"/>
</dbReference>